<dbReference type="GO" id="GO:0031125">
    <property type="term" value="P:rRNA 3'-end processing"/>
    <property type="evidence" value="ECO:0007669"/>
    <property type="project" value="UniProtKB-ARBA"/>
</dbReference>
<protein>
    <recommendedName>
        <fullName evidence="6">Ribonuclease PH</fullName>
        <shortName evidence="6">RNase PH</shortName>
        <ecNumber evidence="6">2.7.7.56</ecNumber>
    </recommendedName>
    <alternativeName>
        <fullName evidence="6">tRNA nucleotidyltransferase</fullName>
    </alternativeName>
</protein>
<dbReference type="InterPro" id="IPR036345">
    <property type="entry name" value="ExoRNase_PH_dom2_sf"/>
</dbReference>
<dbReference type="FunFam" id="3.30.230.70:FF:000003">
    <property type="entry name" value="Ribonuclease PH"/>
    <property type="match status" value="1"/>
</dbReference>
<comment type="caution">
    <text evidence="9">The sequence shown here is derived from an EMBL/GenBank/DDBJ whole genome shotgun (WGS) entry which is preliminary data.</text>
</comment>
<dbReference type="PANTHER" id="PTHR11953">
    <property type="entry name" value="EXOSOME COMPLEX COMPONENT"/>
    <property type="match status" value="1"/>
</dbReference>
<evidence type="ECO:0000259" key="8">
    <source>
        <dbReference type="Pfam" id="PF03725"/>
    </source>
</evidence>
<dbReference type="EC" id="2.7.7.56" evidence="6"/>
<dbReference type="Pfam" id="PF01138">
    <property type="entry name" value="RNase_PH"/>
    <property type="match status" value="1"/>
</dbReference>
<reference evidence="9 10" key="1">
    <citation type="submission" date="2018-05" db="EMBL/GenBank/DDBJ databases">
        <title>Coraliomargarita sinensis sp. nov., isolated from a marine solar saltern.</title>
        <authorList>
            <person name="Zhou L.Y."/>
        </authorList>
    </citation>
    <scope>NUCLEOTIDE SEQUENCE [LARGE SCALE GENOMIC DNA]</scope>
    <source>
        <strain evidence="9 10">WN38</strain>
    </source>
</reference>
<dbReference type="EMBL" id="QHJQ01000004">
    <property type="protein sequence ID" value="PXA04445.1"/>
    <property type="molecule type" value="Genomic_DNA"/>
</dbReference>
<comment type="similarity">
    <text evidence="1 6">Belongs to the RNase PH family.</text>
</comment>
<dbReference type="Proteomes" id="UP000247099">
    <property type="component" value="Unassembled WGS sequence"/>
</dbReference>
<dbReference type="InterPro" id="IPR001247">
    <property type="entry name" value="ExoRNase_PH_dom1"/>
</dbReference>
<dbReference type="RefSeq" id="WP_110130895.1">
    <property type="nucleotide sequence ID" value="NZ_QHJQ01000004.1"/>
</dbReference>
<keyword evidence="2 6" id="KW-0698">rRNA processing</keyword>
<keyword evidence="6" id="KW-0808">Transferase</keyword>
<dbReference type="FunCoup" id="A0A317ZFS5">
    <property type="interactions" value="417"/>
</dbReference>
<dbReference type="GO" id="GO:0016075">
    <property type="term" value="P:rRNA catabolic process"/>
    <property type="evidence" value="ECO:0007669"/>
    <property type="project" value="UniProtKB-UniRule"/>
</dbReference>
<feature type="binding site" evidence="6">
    <location>
        <begin position="135"/>
        <end position="137"/>
    </location>
    <ligand>
        <name>phosphate</name>
        <dbReference type="ChEBI" id="CHEBI:43474"/>
        <note>substrate</note>
    </ligand>
</feature>
<evidence type="ECO:0000313" key="10">
    <source>
        <dbReference type="Proteomes" id="UP000247099"/>
    </source>
</evidence>
<dbReference type="PROSITE" id="PS01277">
    <property type="entry name" value="RIBONUCLEASE_PH"/>
    <property type="match status" value="1"/>
</dbReference>
<dbReference type="AlphaFoldDB" id="A0A317ZFS5"/>
<evidence type="ECO:0000313" key="9">
    <source>
        <dbReference type="EMBL" id="PXA04445.1"/>
    </source>
</evidence>
<dbReference type="Gene3D" id="3.30.230.70">
    <property type="entry name" value="GHMP Kinase, N-terminal domain"/>
    <property type="match status" value="1"/>
</dbReference>
<dbReference type="GO" id="GO:0000175">
    <property type="term" value="F:3'-5'-RNA exonuclease activity"/>
    <property type="evidence" value="ECO:0007669"/>
    <property type="project" value="UniProtKB-UniRule"/>
</dbReference>
<keyword evidence="5" id="KW-0694">RNA-binding</keyword>
<dbReference type="GO" id="GO:0009022">
    <property type="term" value="F:tRNA nucleotidyltransferase activity"/>
    <property type="evidence" value="ECO:0007669"/>
    <property type="project" value="UniProtKB-UniRule"/>
</dbReference>
<keyword evidence="6" id="KW-0548">Nucleotidyltransferase</keyword>
<keyword evidence="4 6" id="KW-0819">tRNA processing</keyword>
<feature type="domain" description="Exoribonuclease phosphorolytic" evidence="7">
    <location>
        <begin position="19"/>
        <end position="148"/>
    </location>
</feature>
<evidence type="ECO:0000256" key="2">
    <source>
        <dbReference type="ARBA" id="ARBA00022552"/>
    </source>
</evidence>
<dbReference type="SUPFAM" id="SSF55666">
    <property type="entry name" value="Ribonuclease PH domain 2-like"/>
    <property type="match status" value="1"/>
</dbReference>
<dbReference type="OrthoDB" id="9807456at2"/>
<dbReference type="InterPro" id="IPR002381">
    <property type="entry name" value="RNase_PH_bac-type"/>
</dbReference>
<dbReference type="NCBIfam" id="TIGR01966">
    <property type="entry name" value="RNasePH"/>
    <property type="match status" value="1"/>
</dbReference>
<evidence type="ECO:0000256" key="5">
    <source>
        <dbReference type="ARBA" id="ARBA00022884"/>
    </source>
</evidence>
<dbReference type="InterPro" id="IPR020568">
    <property type="entry name" value="Ribosomal_Su5_D2-typ_SF"/>
</dbReference>
<evidence type="ECO:0000256" key="3">
    <source>
        <dbReference type="ARBA" id="ARBA00022555"/>
    </source>
</evidence>
<dbReference type="SUPFAM" id="SSF54211">
    <property type="entry name" value="Ribosomal protein S5 domain 2-like"/>
    <property type="match status" value="1"/>
</dbReference>
<dbReference type="HAMAP" id="MF_00564">
    <property type="entry name" value="RNase_PH"/>
    <property type="match status" value="1"/>
</dbReference>
<dbReference type="InterPro" id="IPR050080">
    <property type="entry name" value="RNase_PH"/>
</dbReference>
<gene>
    <name evidence="6" type="primary">rph</name>
    <name evidence="9" type="ORF">DDZ13_07915</name>
</gene>
<name>A0A317ZFS5_9BACT</name>
<dbReference type="CDD" id="cd11362">
    <property type="entry name" value="RNase_PH_bact"/>
    <property type="match status" value="1"/>
</dbReference>
<comment type="function">
    <text evidence="6">Phosphorolytic 3'-5' exoribonuclease that plays an important role in tRNA 3'-end maturation. Removes nucleotide residues following the 3'-CCA terminus of tRNAs; can also add nucleotides to the ends of RNA molecules by using nucleoside diphosphates as substrates, but this may not be physiologically important. Probably plays a role in initiation of 16S rRNA degradation (leading to ribosome degradation) during starvation.</text>
</comment>
<dbReference type="InterPro" id="IPR027408">
    <property type="entry name" value="PNPase/RNase_PH_dom_sf"/>
</dbReference>
<dbReference type="InParanoid" id="A0A317ZFS5"/>
<dbReference type="InterPro" id="IPR018336">
    <property type="entry name" value="RNase_PH_CS"/>
</dbReference>
<dbReference type="Pfam" id="PF03725">
    <property type="entry name" value="RNase_PH_C"/>
    <property type="match status" value="1"/>
</dbReference>
<dbReference type="GO" id="GO:0000049">
    <property type="term" value="F:tRNA binding"/>
    <property type="evidence" value="ECO:0007669"/>
    <property type="project" value="UniProtKB-UniRule"/>
</dbReference>
<keyword evidence="3 6" id="KW-0820">tRNA-binding</keyword>
<evidence type="ECO:0000259" key="7">
    <source>
        <dbReference type="Pfam" id="PF01138"/>
    </source>
</evidence>
<proteinExistence type="inferred from homology"/>
<evidence type="ECO:0000256" key="4">
    <source>
        <dbReference type="ARBA" id="ARBA00022694"/>
    </source>
</evidence>
<dbReference type="PANTHER" id="PTHR11953:SF0">
    <property type="entry name" value="EXOSOME COMPLEX COMPONENT RRP41"/>
    <property type="match status" value="1"/>
</dbReference>
<dbReference type="InterPro" id="IPR015847">
    <property type="entry name" value="ExoRNase_PH_dom2"/>
</dbReference>
<keyword evidence="10" id="KW-1185">Reference proteome</keyword>
<comment type="catalytic activity">
    <reaction evidence="6">
        <text>tRNA(n+1) + phosphate = tRNA(n) + a ribonucleoside 5'-diphosphate</text>
        <dbReference type="Rhea" id="RHEA:10628"/>
        <dbReference type="Rhea" id="RHEA-COMP:17343"/>
        <dbReference type="Rhea" id="RHEA-COMP:17344"/>
        <dbReference type="ChEBI" id="CHEBI:43474"/>
        <dbReference type="ChEBI" id="CHEBI:57930"/>
        <dbReference type="ChEBI" id="CHEBI:173114"/>
        <dbReference type="EC" id="2.7.7.56"/>
    </reaction>
</comment>
<feature type="domain" description="Exoribonuclease phosphorolytic" evidence="8">
    <location>
        <begin position="169"/>
        <end position="234"/>
    </location>
</feature>
<organism evidence="9 10">
    <name type="scientific">Coraliomargarita sinensis</name>
    <dbReference type="NCBI Taxonomy" id="2174842"/>
    <lineage>
        <taxon>Bacteria</taxon>
        <taxon>Pseudomonadati</taxon>
        <taxon>Verrucomicrobiota</taxon>
        <taxon>Opitutia</taxon>
        <taxon>Puniceicoccales</taxon>
        <taxon>Coraliomargaritaceae</taxon>
        <taxon>Coraliomargarita</taxon>
    </lineage>
</organism>
<accession>A0A317ZFS5</accession>
<sequence length="252" mass="27467">MTEQTQEPFARPDGRAVDQLRPIDFQIGIAPHALGSVLVSFGNTRVICAASIDNRVPGWMRAQKVEGGWMTAEYSMLPYSTHDRKQRDISRGKADGRTIEIQRLIGRSMRAVFDLKKLTGKTIWLDCDVLQADGGTRTASITGAYVAAQIAIQKLIAKEELEENPFTDSVAAVSVGVYKDTPVLDLNYPEDKDASVDANLVMTGSGKYVEAQSSGEEATFTREELDTLLELGAKGIAEISQLQKAAICEGLK</sequence>
<evidence type="ECO:0000256" key="6">
    <source>
        <dbReference type="HAMAP-Rule" id="MF_00564"/>
    </source>
</evidence>
<feature type="binding site" evidence="6">
    <location>
        <position position="97"/>
    </location>
    <ligand>
        <name>phosphate</name>
        <dbReference type="ChEBI" id="CHEBI:43474"/>
        <note>substrate</note>
    </ligand>
</feature>
<dbReference type="GO" id="GO:0008033">
    <property type="term" value="P:tRNA processing"/>
    <property type="evidence" value="ECO:0007669"/>
    <property type="project" value="UniProtKB-UniRule"/>
</dbReference>
<comment type="subunit">
    <text evidence="6">Homohexameric ring arranged as a trimer of dimers.</text>
</comment>
<evidence type="ECO:0000256" key="1">
    <source>
        <dbReference type="ARBA" id="ARBA00006678"/>
    </source>
</evidence>